<dbReference type="CDD" id="cd10550">
    <property type="entry name" value="DMSOR_beta_like"/>
    <property type="match status" value="1"/>
</dbReference>
<accession>A0ABS4G500</accession>
<keyword evidence="3" id="KW-0479">Metal-binding</keyword>
<name>A0ABS4G500_9CLOT</name>
<evidence type="ECO:0000313" key="8">
    <source>
        <dbReference type="EMBL" id="MBP1919630.1"/>
    </source>
</evidence>
<evidence type="ECO:0000259" key="7">
    <source>
        <dbReference type="PROSITE" id="PS51379"/>
    </source>
</evidence>
<dbReference type="InterPro" id="IPR017896">
    <property type="entry name" value="4Fe4S_Fe-S-bd"/>
</dbReference>
<dbReference type="RefSeq" id="WP_209459825.1">
    <property type="nucleotide sequence ID" value="NZ_JAGGKC010000017.1"/>
</dbReference>
<protein>
    <submittedName>
        <fullName evidence="8">Fe-S-cluster-containing hydrogenase component 2</fullName>
    </submittedName>
</protein>
<dbReference type="Proteomes" id="UP001519271">
    <property type="component" value="Unassembled WGS sequence"/>
</dbReference>
<keyword evidence="1" id="KW-0813">Transport</keyword>
<dbReference type="Pfam" id="PF13247">
    <property type="entry name" value="Fer4_11"/>
    <property type="match status" value="1"/>
</dbReference>
<dbReference type="SUPFAM" id="SSF54862">
    <property type="entry name" value="4Fe-4S ferredoxins"/>
    <property type="match status" value="1"/>
</dbReference>
<keyword evidence="2" id="KW-0004">4Fe-4S</keyword>
<dbReference type="PROSITE" id="PS51379">
    <property type="entry name" value="4FE4S_FER_2"/>
    <property type="match status" value="3"/>
</dbReference>
<organism evidence="8 9">
    <name type="scientific">Youngiibacter multivorans</name>
    <dbReference type="NCBI Taxonomy" id="937251"/>
    <lineage>
        <taxon>Bacteria</taxon>
        <taxon>Bacillati</taxon>
        <taxon>Bacillota</taxon>
        <taxon>Clostridia</taxon>
        <taxon>Eubacteriales</taxon>
        <taxon>Clostridiaceae</taxon>
        <taxon>Youngiibacter</taxon>
    </lineage>
</organism>
<dbReference type="Gene3D" id="3.30.70.20">
    <property type="match status" value="2"/>
</dbReference>
<dbReference type="PANTHER" id="PTHR42859:SF10">
    <property type="entry name" value="DIMETHYLSULFOXIDE REDUCTASE CHAIN B"/>
    <property type="match status" value="1"/>
</dbReference>
<dbReference type="InterPro" id="IPR017900">
    <property type="entry name" value="4Fe4S_Fe_S_CS"/>
</dbReference>
<proteinExistence type="predicted"/>
<sequence length="137" mass="14344">MKPGVIKLRTNPDVCQGCRSCEAVCSLVHQGFVAPSATGIKVKEKEKLGTFELVVCQQCFDMPCVYACPTGAMARNAYSGAVELGEGCIGCGACAAACPYDAIIMSEVTGEMTPHKCNLCGGLPECVSACPRQALSW</sequence>
<keyword evidence="5" id="KW-0408">Iron</keyword>
<evidence type="ECO:0000256" key="2">
    <source>
        <dbReference type="ARBA" id="ARBA00022485"/>
    </source>
</evidence>
<dbReference type="Pfam" id="PF12800">
    <property type="entry name" value="Fer4_4"/>
    <property type="match status" value="1"/>
</dbReference>
<evidence type="ECO:0000256" key="4">
    <source>
        <dbReference type="ARBA" id="ARBA00022982"/>
    </source>
</evidence>
<feature type="domain" description="4Fe-4S ferredoxin-type" evidence="7">
    <location>
        <begin position="6"/>
        <end position="25"/>
    </location>
</feature>
<reference evidence="8 9" key="1">
    <citation type="submission" date="2021-03" db="EMBL/GenBank/DDBJ databases">
        <title>Genomic Encyclopedia of Type Strains, Phase IV (KMG-IV): sequencing the most valuable type-strain genomes for metagenomic binning, comparative biology and taxonomic classification.</title>
        <authorList>
            <person name="Goeker M."/>
        </authorList>
    </citation>
    <scope>NUCLEOTIDE SEQUENCE [LARGE SCALE GENOMIC DNA]</scope>
    <source>
        <strain evidence="8 9">DSM 6139</strain>
    </source>
</reference>
<evidence type="ECO:0000256" key="3">
    <source>
        <dbReference type="ARBA" id="ARBA00022723"/>
    </source>
</evidence>
<feature type="domain" description="4Fe-4S ferredoxin-type" evidence="7">
    <location>
        <begin position="80"/>
        <end position="108"/>
    </location>
</feature>
<dbReference type="InterPro" id="IPR050294">
    <property type="entry name" value="RnfB_subfamily"/>
</dbReference>
<keyword evidence="4" id="KW-0249">Electron transport</keyword>
<dbReference type="PANTHER" id="PTHR42859">
    <property type="entry name" value="OXIDOREDUCTASE"/>
    <property type="match status" value="1"/>
</dbReference>
<gene>
    <name evidence="8" type="ORF">J2Z34_002120</name>
</gene>
<evidence type="ECO:0000256" key="1">
    <source>
        <dbReference type="ARBA" id="ARBA00022448"/>
    </source>
</evidence>
<evidence type="ECO:0000256" key="5">
    <source>
        <dbReference type="ARBA" id="ARBA00023004"/>
    </source>
</evidence>
<keyword evidence="6" id="KW-0411">Iron-sulfur</keyword>
<dbReference type="EMBL" id="JAGGKC010000017">
    <property type="protein sequence ID" value="MBP1919630.1"/>
    <property type="molecule type" value="Genomic_DNA"/>
</dbReference>
<feature type="domain" description="4Fe-4S ferredoxin-type" evidence="7">
    <location>
        <begin position="111"/>
        <end position="137"/>
    </location>
</feature>
<dbReference type="PROSITE" id="PS00198">
    <property type="entry name" value="4FE4S_FER_1"/>
    <property type="match status" value="1"/>
</dbReference>
<comment type="caution">
    <text evidence="8">The sequence shown here is derived from an EMBL/GenBank/DDBJ whole genome shotgun (WGS) entry which is preliminary data.</text>
</comment>
<keyword evidence="9" id="KW-1185">Reference proteome</keyword>
<evidence type="ECO:0000256" key="6">
    <source>
        <dbReference type="ARBA" id="ARBA00023014"/>
    </source>
</evidence>
<evidence type="ECO:0000313" key="9">
    <source>
        <dbReference type="Proteomes" id="UP001519271"/>
    </source>
</evidence>